<feature type="transmembrane region" description="Helical" evidence="6">
    <location>
        <begin position="141"/>
        <end position="165"/>
    </location>
</feature>
<keyword evidence="9" id="KW-1185">Reference proteome</keyword>
<accession>A0A3A9KDD2</accession>
<evidence type="ECO:0000313" key="8">
    <source>
        <dbReference type="EMBL" id="RKL68542.1"/>
    </source>
</evidence>
<protein>
    <submittedName>
        <fullName evidence="8">Cytochrome c biogenesis protein CcdA</fullName>
    </submittedName>
</protein>
<evidence type="ECO:0000256" key="4">
    <source>
        <dbReference type="ARBA" id="ARBA00022989"/>
    </source>
</evidence>
<evidence type="ECO:0000256" key="2">
    <source>
        <dbReference type="ARBA" id="ARBA00006143"/>
    </source>
</evidence>
<evidence type="ECO:0000256" key="6">
    <source>
        <dbReference type="SAM" id="Phobius"/>
    </source>
</evidence>
<feature type="transmembrane region" description="Helical" evidence="6">
    <location>
        <begin position="68"/>
        <end position="91"/>
    </location>
</feature>
<sequence length="247" mass="26534">MVFSSIFIINEVSFLSLVISLFAGVVSFLSPCVFPLVPAYIAQLTGSGISENQIAADKRLIFTRSIGFIAGFTSIFLVLGASSSFIGSFFLKNSALLEQLGGIIIVLFGLQLNGIFSLNFLMREKRFRGPAKSASFGRSVLFGLVFAAGWSPCIGLVLGSILTLAADTGTYGAMLLLFAYSIGIGIPFLLVAMLYSKSINKIKNLNKFLPIIQKSSGVIMIVLGIMLFTGLFARVAAYLSQYIPFSI</sequence>
<dbReference type="AlphaFoldDB" id="A0A3A9KDD2"/>
<evidence type="ECO:0000256" key="1">
    <source>
        <dbReference type="ARBA" id="ARBA00004141"/>
    </source>
</evidence>
<feature type="transmembrane region" description="Helical" evidence="6">
    <location>
        <begin position="12"/>
        <end position="37"/>
    </location>
</feature>
<evidence type="ECO:0000256" key="5">
    <source>
        <dbReference type="ARBA" id="ARBA00023136"/>
    </source>
</evidence>
<keyword evidence="4 6" id="KW-1133">Transmembrane helix</keyword>
<dbReference type="GO" id="GO:0016020">
    <property type="term" value="C:membrane"/>
    <property type="evidence" value="ECO:0007669"/>
    <property type="project" value="UniProtKB-SubCell"/>
</dbReference>
<name>A0A3A9KDD2_9BACI</name>
<dbReference type="PANTHER" id="PTHR31272:SF4">
    <property type="entry name" value="CYTOCHROME C-TYPE BIOGENESIS PROTEIN HI_1454-RELATED"/>
    <property type="match status" value="1"/>
</dbReference>
<keyword evidence="3 6" id="KW-0812">Transmembrane</keyword>
<dbReference type="OrthoDB" id="9803065at2"/>
<dbReference type="GO" id="GO:0017004">
    <property type="term" value="P:cytochrome complex assembly"/>
    <property type="evidence" value="ECO:0007669"/>
    <property type="project" value="InterPro"/>
</dbReference>
<evidence type="ECO:0000259" key="7">
    <source>
        <dbReference type="Pfam" id="PF02683"/>
    </source>
</evidence>
<feature type="transmembrane region" description="Helical" evidence="6">
    <location>
        <begin position="171"/>
        <end position="196"/>
    </location>
</feature>
<dbReference type="PANTHER" id="PTHR31272">
    <property type="entry name" value="CYTOCHROME C-TYPE BIOGENESIS PROTEIN HI_1454-RELATED"/>
    <property type="match status" value="1"/>
</dbReference>
<feature type="domain" description="Cytochrome C biogenesis protein transmembrane" evidence="7">
    <location>
        <begin position="16"/>
        <end position="228"/>
    </location>
</feature>
<proteinExistence type="inferred from homology"/>
<comment type="subcellular location">
    <subcellularLocation>
        <location evidence="1">Membrane</location>
        <topology evidence="1">Multi-pass membrane protein</topology>
    </subcellularLocation>
</comment>
<comment type="caution">
    <text evidence="8">The sequence shown here is derived from an EMBL/GenBank/DDBJ whole genome shotgun (WGS) entry which is preliminary data.</text>
</comment>
<comment type="similarity">
    <text evidence="2">Belongs to the DsbD family.</text>
</comment>
<evidence type="ECO:0000256" key="3">
    <source>
        <dbReference type="ARBA" id="ARBA00022692"/>
    </source>
</evidence>
<dbReference type="EMBL" id="PDOE01000001">
    <property type="protein sequence ID" value="RKL68542.1"/>
    <property type="molecule type" value="Genomic_DNA"/>
</dbReference>
<evidence type="ECO:0000313" key="9">
    <source>
        <dbReference type="Proteomes" id="UP000281498"/>
    </source>
</evidence>
<feature type="transmembrane region" description="Helical" evidence="6">
    <location>
        <begin position="103"/>
        <end position="121"/>
    </location>
</feature>
<dbReference type="InterPro" id="IPR003834">
    <property type="entry name" value="Cyt_c_assmbl_TM_dom"/>
</dbReference>
<gene>
    <name evidence="8" type="ORF">CR203_00345</name>
</gene>
<feature type="transmembrane region" description="Helical" evidence="6">
    <location>
        <begin position="217"/>
        <end position="239"/>
    </location>
</feature>
<organism evidence="8 9">
    <name type="scientific">Salipaludibacillus neizhouensis</name>
    <dbReference type="NCBI Taxonomy" id="885475"/>
    <lineage>
        <taxon>Bacteria</taxon>
        <taxon>Bacillati</taxon>
        <taxon>Bacillota</taxon>
        <taxon>Bacilli</taxon>
        <taxon>Bacillales</taxon>
        <taxon>Bacillaceae</taxon>
    </lineage>
</organism>
<dbReference type="RefSeq" id="WP_110936819.1">
    <property type="nucleotide sequence ID" value="NZ_KZ614146.1"/>
</dbReference>
<reference evidence="8 9" key="1">
    <citation type="submission" date="2017-10" db="EMBL/GenBank/DDBJ databases">
        <title>Bacillus sp. nov., a halophilic bacterium isolated from a Keqin Lake.</title>
        <authorList>
            <person name="Wang H."/>
        </authorList>
    </citation>
    <scope>NUCLEOTIDE SEQUENCE [LARGE SCALE GENOMIC DNA]</scope>
    <source>
        <strain evidence="8 9">KCTC 13187</strain>
    </source>
</reference>
<dbReference type="InterPro" id="IPR051790">
    <property type="entry name" value="Cytochrome_c-biogenesis_DsbD"/>
</dbReference>
<keyword evidence="5 6" id="KW-0472">Membrane</keyword>
<dbReference type="Proteomes" id="UP000281498">
    <property type="component" value="Unassembled WGS sequence"/>
</dbReference>
<dbReference type="Pfam" id="PF02683">
    <property type="entry name" value="DsbD_TM"/>
    <property type="match status" value="1"/>
</dbReference>